<protein>
    <recommendedName>
        <fullName evidence="2">TF-B3 domain-containing protein</fullName>
    </recommendedName>
</protein>
<dbReference type="EMBL" id="JACMSC010000005">
    <property type="protein sequence ID" value="KAG6523037.1"/>
    <property type="molecule type" value="Genomic_DNA"/>
</dbReference>
<reference evidence="3 4" key="1">
    <citation type="submission" date="2020-08" db="EMBL/GenBank/DDBJ databases">
        <title>Plant Genome Project.</title>
        <authorList>
            <person name="Zhang R.-G."/>
        </authorList>
    </citation>
    <scope>NUCLEOTIDE SEQUENCE [LARGE SCALE GENOMIC DNA]</scope>
    <source>
        <tissue evidence="3">Rhizome</tissue>
    </source>
</reference>
<dbReference type="Proteomes" id="UP000734854">
    <property type="component" value="Unassembled WGS sequence"/>
</dbReference>
<feature type="chain" id="PRO_5035303307" description="TF-B3 domain-containing protein" evidence="1">
    <location>
        <begin position="22"/>
        <end position="290"/>
    </location>
</feature>
<organism evidence="3 4">
    <name type="scientific">Zingiber officinale</name>
    <name type="common">Ginger</name>
    <name type="synonym">Amomum zingiber</name>
    <dbReference type="NCBI Taxonomy" id="94328"/>
    <lineage>
        <taxon>Eukaryota</taxon>
        <taxon>Viridiplantae</taxon>
        <taxon>Streptophyta</taxon>
        <taxon>Embryophyta</taxon>
        <taxon>Tracheophyta</taxon>
        <taxon>Spermatophyta</taxon>
        <taxon>Magnoliopsida</taxon>
        <taxon>Liliopsida</taxon>
        <taxon>Zingiberales</taxon>
        <taxon>Zingiberaceae</taxon>
        <taxon>Zingiber</taxon>
    </lineage>
</organism>
<evidence type="ECO:0000259" key="2">
    <source>
        <dbReference type="PROSITE" id="PS50863"/>
    </source>
</evidence>
<dbReference type="SMART" id="SM01019">
    <property type="entry name" value="B3"/>
    <property type="match status" value="1"/>
</dbReference>
<dbReference type="InterPro" id="IPR003340">
    <property type="entry name" value="B3_DNA-bd"/>
</dbReference>
<comment type="caution">
    <text evidence="3">The sequence shown here is derived from an EMBL/GenBank/DDBJ whole genome shotgun (WGS) entry which is preliminary data.</text>
</comment>
<accession>A0A8J5HTD5</accession>
<dbReference type="GO" id="GO:0003677">
    <property type="term" value="F:DNA binding"/>
    <property type="evidence" value="ECO:0007669"/>
    <property type="project" value="InterPro"/>
</dbReference>
<dbReference type="AlphaFoldDB" id="A0A8J5HTD5"/>
<sequence>MYLVFYRLMCLLMLFAWFTHSLPPLHCDSMAVSIERNGANSTGRPSFIKFLSPESLTMLAIPRRFVKHLEESALQMATLFSPSDSFWHIQVLLNEEDELDVQFGRGWELFVRAHGLKPGNSVLFHYEGNTVFSVEMFHSDGCCIWYDCNDLDSAAPRCLVQDLAIRSGGFKEPTKTAITERKAKWSQKRARSKGERLSTFEWELRSYNVDLARAQIYLPPGFVPATKSETMSLDCLGRLWPIRLWVGLNEKIAITTGWKKLVRETKLKEGDLCAFEYISPGVLSLKIERA</sequence>
<dbReference type="OrthoDB" id="683934at2759"/>
<keyword evidence="4" id="KW-1185">Reference proteome</keyword>
<dbReference type="PROSITE" id="PS50863">
    <property type="entry name" value="B3"/>
    <property type="match status" value="2"/>
</dbReference>
<feature type="signal peptide" evidence="1">
    <location>
        <begin position="1"/>
        <end position="21"/>
    </location>
</feature>
<dbReference type="Pfam" id="PF02362">
    <property type="entry name" value="B3"/>
    <property type="match status" value="2"/>
</dbReference>
<dbReference type="PANTHER" id="PTHR31674:SF62">
    <property type="entry name" value="B3 DOMAIN-CONTAINING PROTEIN REM14-RELATED"/>
    <property type="match status" value="1"/>
</dbReference>
<gene>
    <name evidence="3" type="ORF">ZIOFF_020196</name>
</gene>
<evidence type="ECO:0000313" key="4">
    <source>
        <dbReference type="Proteomes" id="UP000734854"/>
    </source>
</evidence>
<dbReference type="PANTHER" id="PTHR31674">
    <property type="entry name" value="B3 DOMAIN-CONTAINING PROTEIN REM-LIKE 3-RELATED"/>
    <property type="match status" value="1"/>
</dbReference>
<dbReference type="InterPro" id="IPR039218">
    <property type="entry name" value="REM_fam"/>
</dbReference>
<name>A0A8J5HTD5_ZINOF</name>
<keyword evidence="1" id="KW-0732">Signal</keyword>
<proteinExistence type="predicted"/>
<evidence type="ECO:0000313" key="3">
    <source>
        <dbReference type="EMBL" id="KAG6523037.1"/>
    </source>
</evidence>
<feature type="domain" description="TF-B3" evidence="2">
    <location>
        <begin position="44"/>
        <end position="140"/>
    </location>
</feature>
<dbReference type="CDD" id="cd10017">
    <property type="entry name" value="B3_DNA"/>
    <property type="match status" value="2"/>
</dbReference>
<evidence type="ECO:0000256" key="1">
    <source>
        <dbReference type="SAM" id="SignalP"/>
    </source>
</evidence>
<feature type="domain" description="TF-B3" evidence="2">
    <location>
        <begin position="201"/>
        <end position="290"/>
    </location>
</feature>